<protein>
    <submittedName>
        <fullName evidence="1">DUF2849 domain-containing protein</fullName>
    </submittedName>
</protein>
<dbReference type="RefSeq" id="WP_380253517.1">
    <property type="nucleotide sequence ID" value="NZ_JBHUII010000011.1"/>
</dbReference>
<comment type="caution">
    <text evidence="1">The sequence shown here is derived from an EMBL/GenBank/DDBJ whole genome shotgun (WGS) entry which is preliminary data.</text>
</comment>
<name>A0ABW5BNK5_9PROT</name>
<dbReference type="Pfam" id="PF11011">
    <property type="entry name" value="DUF2849"/>
    <property type="match status" value="1"/>
</dbReference>
<organism evidence="1 2">
    <name type="scientific">Kiloniella antarctica</name>
    <dbReference type="NCBI Taxonomy" id="1550907"/>
    <lineage>
        <taxon>Bacteria</taxon>
        <taxon>Pseudomonadati</taxon>
        <taxon>Pseudomonadota</taxon>
        <taxon>Alphaproteobacteria</taxon>
        <taxon>Rhodospirillales</taxon>
        <taxon>Kiloniellaceae</taxon>
        <taxon>Kiloniella</taxon>
    </lineage>
</organism>
<gene>
    <name evidence="1" type="ORF">ACFSKO_16140</name>
</gene>
<sequence>MALQIMTANRLLGGGVVYFGENAEWTDDFSAAKTVDDSDGEAVLRKEAEKAEANQLIVGPYLIKVERDETGIRTLSVKEGIRAKGPTVHYGHGQNNNILQQAG</sequence>
<keyword evidence="2" id="KW-1185">Reference proteome</keyword>
<dbReference type="EMBL" id="JBHUII010000011">
    <property type="protein sequence ID" value="MFD2207159.1"/>
    <property type="molecule type" value="Genomic_DNA"/>
</dbReference>
<evidence type="ECO:0000313" key="1">
    <source>
        <dbReference type="EMBL" id="MFD2207159.1"/>
    </source>
</evidence>
<proteinExistence type="predicted"/>
<accession>A0ABW5BNK5</accession>
<dbReference type="InterPro" id="IPR021270">
    <property type="entry name" value="DUF2849"/>
</dbReference>
<reference evidence="2" key="1">
    <citation type="journal article" date="2019" name="Int. J. Syst. Evol. Microbiol.">
        <title>The Global Catalogue of Microorganisms (GCM) 10K type strain sequencing project: providing services to taxonomists for standard genome sequencing and annotation.</title>
        <authorList>
            <consortium name="The Broad Institute Genomics Platform"/>
            <consortium name="The Broad Institute Genome Sequencing Center for Infectious Disease"/>
            <person name="Wu L."/>
            <person name="Ma J."/>
        </authorList>
    </citation>
    <scope>NUCLEOTIDE SEQUENCE [LARGE SCALE GENOMIC DNA]</scope>
    <source>
        <strain evidence="2">CGMCC 4.7192</strain>
    </source>
</reference>
<dbReference type="Proteomes" id="UP001597294">
    <property type="component" value="Unassembled WGS sequence"/>
</dbReference>
<evidence type="ECO:0000313" key="2">
    <source>
        <dbReference type="Proteomes" id="UP001597294"/>
    </source>
</evidence>